<dbReference type="Gene3D" id="2.40.50.140">
    <property type="entry name" value="Nucleic acid-binding proteins"/>
    <property type="match status" value="2"/>
</dbReference>
<proteinExistence type="inferred from homology"/>
<keyword evidence="4 5" id="KW-0238">DNA-binding</keyword>
<comment type="similarity">
    <text evidence="5">Belongs to the MCM family.</text>
</comment>
<dbReference type="InterPro" id="IPR018525">
    <property type="entry name" value="MCM_CS"/>
</dbReference>
<feature type="transmembrane region" description="Helical" evidence="7">
    <location>
        <begin position="83"/>
        <end position="116"/>
    </location>
</feature>
<comment type="caution">
    <text evidence="9">The sequence shown here is derived from an EMBL/GenBank/DDBJ whole genome shotgun (WGS) entry which is preliminary data.</text>
</comment>
<name>A0A086KYJ7_TOXGO</name>
<dbReference type="InterPro" id="IPR001208">
    <property type="entry name" value="MCM_dom"/>
</dbReference>
<evidence type="ECO:0000256" key="7">
    <source>
        <dbReference type="SAM" id="Phobius"/>
    </source>
</evidence>
<keyword evidence="3 5" id="KW-0067">ATP-binding</keyword>
<dbReference type="OrthoDB" id="422555at2759"/>
<dbReference type="GO" id="GO:0017116">
    <property type="term" value="F:single-stranded DNA helicase activity"/>
    <property type="evidence" value="ECO:0007669"/>
    <property type="project" value="TreeGrafter"/>
</dbReference>
<dbReference type="InterPro" id="IPR027417">
    <property type="entry name" value="P-loop_NTPase"/>
</dbReference>
<dbReference type="SMART" id="SM00350">
    <property type="entry name" value="MCM"/>
    <property type="match status" value="1"/>
</dbReference>
<dbReference type="GO" id="GO:0006260">
    <property type="term" value="P:DNA replication"/>
    <property type="evidence" value="ECO:0007669"/>
    <property type="project" value="InterPro"/>
</dbReference>
<evidence type="ECO:0000256" key="6">
    <source>
        <dbReference type="SAM" id="MobiDB-lite"/>
    </source>
</evidence>
<dbReference type="PANTHER" id="PTHR11630:SF47">
    <property type="entry name" value="DNA HELICASE MCM8"/>
    <property type="match status" value="1"/>
</dbReference>
<dbReference type="PRINTS" id="PR01657">
    <property type="entry name" value="MCMFAMILY"/>
</dbReference>
<dbReference type="GO" id="GO:0005524">
    <property type="term" value="F:ATP binding"/>
    <property type="evidence" value="ECO:0007669"/>
    <property type="project" value="UniProtKB-KW"/>
</dbReference>
<keyword evidence="7" id="KW-0812">Transmembrane</keyword>
<feature type="compositionally biased region" description="Low complexity" evidence="6">
    <location>
        <begin position="404"/>
        <end position="417"/>
    </location>
</feature>
<dbReference type="PROSITE" id="PS00847">
    <property type="entry name" value="MCM_1"/>
    <property type="match status" value="1"/>
</dbReference>
<dbReference type="Pfam" id="PF17855">
    <property type="entry name" value="MCM_lid"/>
    <property type="match status" value="1"/>
</dbReference>
<feature type="transmembrane region" description="Helical" evidence="7">
    <location>
        <begin position="56"/>
        <end position="77"/>
    </location>
</feature>
<evidence type="ECO:0000256" key="1">
    <source>
        <dbReference type="ARBA" id="ARBA00012551"/>
    </source>
</evidence>
<dbReference type="SUPFAM" id="SSF50249">
    <property type="entry name" value="Nucleic acid-binding proteins"/>
    <property type="match status" value="1"/>
</dbReference>
<dbReference type="Gene3D" id="3.40.50.300">
    <property type="entry name" value="P-loop containing nucleotide triphosphate hydrolases"/>
    <property type="match status" value="1"/>
</dbReference>
<dbReference type="AlphaFoldDB" id="A0A086KYJ7"/>
<feature type="region of interest" description="Disordered" evidence="6">
    <location>
        <begin position="566"/>
        <end position="628"/>
    </location>
</feature>
<evidence type="ECO:0000256" key="3">
    <source>
        <dbReference type="ARBA" id="ARBA00022840"/>
    </source>
</evidence>
<feature type="compositionally biased region" description="Polar residues" evidence="6">
    <location>
        <begin position="607"/>
        <end position="618"/>
    </location>
</feature>
<feature type="region of interest" description="Disordered" evidence="6">
    <location>
        <begin position="404"/>
        <end position="445"/>
    </location>
</feature>
<feature type="region of interest" description="Disordered" evidence="6">
    <location>
        <begin position="937"/>
        <end position="966"/>
    </location>
</feature>
<accession>A0A086KYJ7</accession>
<evidence type="ECO:0000256" key="4">
    <source>
        <dbReference type="ARBA" id="ARBA00023125"/>
    </source>
</evidence>
<keyword evidence="2 5" id="KW-0547">Nucleotide-binding</keyword>
<feature type="compositionally biased region" description="Basic and acidic residues" evidence="6">
    <location>
        <begin position="418"/>
        <end position="445"/>
    </location>
</feature>
<dbReference type="GO" id="GO:0005634">
    <property type="term" value="C:nucleus"/>
    <property type="evidence" value="ECO:0007669"/>
    <property type="project" value="TreeGrafter"/>
</dbReference>
<dbReference type="InterPro" id="IPR012340">
    <property type="entry name" value="NA-bd_OB-fold"/>
</dbReference>
<dbReference type="PROSITE" id="PS50051">
    <property type="entry name" value="MCM_2"/>
    <property type="match status" value="1"/>
</dbReference>
<dbReference type="VEuPathDB" id="ToxoDB:TGP89_315600"/>
<keyword evidence="7" id="KW-1133">Transmembrane helix</keyword>
<dbReference type="Pfam" id="PF17207">
    <property type="entry name" value="MCM_OB"/>
    <property type="match status" value="1"/>
</dbReference>
<dbReference type="InterPro" id="IPR041562">
    <property type="entry name" value="MCM_lid"/>
</dbReference>
<evidence type="ECO:0000313" key="9">
    <source>
        <dbReference type="EMBL" id="KFG49465.1"/>
    </source>
</evidence>
<dbReference type="Pfam" id="PF00493">
    <property type="entry name" value="MCM"/>
    <property type="match status" value="1"/>
</dbReference>
<evidence type="ECO:0000313" key="10">
    <source>
        <dbReference type="Proteomes" id="UP000028828"/>
    </source>
</evidence>
<dbReference type="PANTHER" id="PTHR11630">
    <property type="entry name" value="DNA REPLICATION LICENSING FACTOR MCM FAMILY MEMBER"/>
    <property type="match status" value="1"/>
</dbReference>
<feature type="domain" description="MCM C-terminal AAA(+) ATPase" evidence="8">
    <location>
        <begin position="671"/>
        <end position="936"/>
    </location>
</feature>
<reference evidence="9 10" key="1">
    <citation type="submission" date="2014-03" db="EMBL/GenBank/DDBJ databases">
        <authorList>
            <person name="Sibley D."/>
            <person name="Venepally P."/>
            <person name="Karamycheva S."/>
            <person name="Hadjithomas M."/>
            <person name="Khan A."/>
            <person name="Brunk B."/>
            <person name="Roos D."/>
            <person name="Caler E."/>
            <person name="Lorenzi H."/>
        </authorList>
    </citation>
    <scope>NUCLEOTIDE SEQUENCE [LARGE SCALE GENOMIC DNA]</scope>
    <source>
        <strain evidence="10">p89</strain>
    </source>
</reference>
<dbReference type="InterPro" id="IPR033762">
    <property type="entry name" value="MCM_OB"/>
</dbReference>
<protein>
    <recommendedName>
        <fullName evidence="1">DNA helicase</fullName>
        <ecNumber evidence="1">3.6.4.12</ecNumber>
    </recommendedName>
</protein>
<feature type="region of interest" description="Disordered" evidence="6">
    <location>
        <begin position="779"/>
        <end position="798"/>
    </location>
</feature>
<keyword evidence="7" id="KW-0472">Membrane</keyword>
<gene>
    <name evidence="9" type="ORF">TGP89_315600</name>
</gene>
<dbReference type="EMBL" id="AEYI02000434">
    <property type="protein sequence ID" value="KFG49465.1"/>
    <property type="molecule type" value="Genomic_DNA"/>
</dbReference>
<feature type="compositionally biased region" description="Basic and acidic residues" evidence="6">
    <location>
        <begin position="592"/>
        <end position="603"/>
    </location>
</feature>
<dbReference type="SUPFAM" id="SSF52540">
    <property type="entry name" value="P-loop containing nucleoside triphosphate hydrolases"/>
    <property type="match status" value="1"/>
</dbReference>
<dbReference type="InterPro" id="IPR031327">
    <property type="entry name" value="MCM"/>
</dbReference>
<evidence type="ECO:0000259" key="8">
    <source>
        <dbReference type="PROSITE" id="PS50051"/>
    </source>
</evidence>
<evidence type="ECO:0000256" key="5">
    <source>
        <dbReference type="RuleBase" id="RU004070"/>
    </source>
</evidence>
<dbReference type="Proteomes" id="UP000028828">
    <property type="component" value="Unassembled WGS sequence"/>
</dbReference>
<organism evidence="9 10">
    <name type="scientific">Toxoplasma gondii p89</name>
    <dbReference type="NCBI Taxonomy" id="943119"/>
    <lineage>
        <taxon>Eukaryota</taxon>
        <taxon>Sar</taxon>
        <taxon>Alveolata</taxon>
        <taxon>Apicomplexa</taxon>
        <taxon>Conoidasida</taxon>
        <taxon>Coccidia</taxon>
        <taxon>Eucoccidiorida</taxon>
        <taxon>Eimeriorina</taxon>
        <taxon>Sarcocystidae</taxon>
        <taxon>Toxoplasma</taxon>
    </lineage>
</organism>
<dbReference type="EC" id="3.6.4.12" evidence="1"/>
<dbReference type="Gene3D" id="2.20.28.10">
    <property type="match status" value="1"/>
</dbReference>
<sequence>MKTKRNAVCAFSAKEREQTFVRKVCATRENLRHLCVTFLARSTTFYHRQARSNFSLFSFLFFSFFSSLFSSLFFSFFSSLFSFLFFSFFFSLFFSLLFSLLSSLFICLFSSLFSSLCFTNGSSGRRAAMEAGMREILSLYFPEEGVQNADLQAYVEEWKTFLYEHRRTLLKHVHPSTLEVFLSYRELLARSPPPSAEACAATLRSSPQGALDAIACGVHLAVLCARGDPRPSGPAPSQRASSVCSSLVLGDTLFGDRCEDSSGGDIVVGGGSEADGASEPRRQAPRRRVFIRLLGFGPLTSLSVLRSRQVGSLVAVRGSVLRMYEPRPLVTKLPFLCARCGARIVRKCPEGKVTFPGPCPTPRCTSRHFLPQRRAAETVDWQKFSLQSEDGRVVLNGCKEMPSAASALSSGEAAQAEGDSRSSARERNGDHPEPEEKAANEVRRPPSVDCEVRGALVNSCRLGEKVVVVGIVRAYQTCLSPCGGAPVPEAARARAPGPGRSLYTLYLDVVSVASANPEQQRNAMQRVQRTQQAIYGGFPSSLLALCLDGPLADLSADEMPWRDFAVSQESRSRGPTRGRRRNWQQSENSEFATRETREQETPPRDFQPTQRSGCTYTSDMEEGRAASPTKSAALEELFPAYPGDPDFEELDSGVAVQHLEFITEIFGEEHRLELLAASLAPHIRGHEIPKAALVLTLLGGVAVYGDSGDSGDALGDLDPTNAQSFEGRALKRRGSIHLLLLGDAGVGKSRLLRATAEVGSCANAPLSASVLRSLGLQNSRGRAPRELEEEGEDVGPGGSVFVCGNTTSAAGLTASTHREQGTGEFALEAGALVLADGGICCVDELDKMHAASTSADVSALLEAMEHQTVSVVKGGCYCTLPARTAIAAAANPKDGRFIPSKTLSENMKLPHCLTSRFDLILCLHDDGGRECDASVSAAKRHRKEENEGPARSRSSPQLSEEPAGKESVSLAERIKRIKPSKWLPLSLLQVYLAYARQYVHPVMTPEAGEALKRLFSFLRRQKESEFAVHDSLPVGMRQLESLIRFCEARARADLVEEVTEEHVRDVGELFLHSAAFSRLAFAATPAAQVEAARLSLHPPGQEHLNGASAAVVAEVVGIVAGSRGKKRKSIAGLLPSLLRACSLFVSNNQVPGLTQKQVLECASVVAARADSTVCPEALVACANEAGYLLRKSDGLWQVGRACLPTG</sequence>
<dbReference type="GO" id="GO:0042555">
    <property type="term" value="C:MCM complex"/>
    <property type="evidence" value="ECO:0007669"/>
    <property type="project" value="TreeGrafter"/>
</dbReference>
<evidence type="ECO:0000256" key="2">
    <source>
        <dbReference type="ARBA" id="ARBA00022741"/>
    </source>
</evidence>
<dbReference type="GO" id="GO:0003697">
    <property type="term" value="F:single-stranded DNA binding"/>
    <property type="evidence" value="ECO:0007669"/>
    <property type="project" value="TreeGrafter"/>
</dbReference>